<dbReference type="SMART" id="SM00320">
    <property type="entry name" value="WD40"/>
    <property type="match status" value="5"/>
</dbReference>
<dbReference type="PANTHER" id="PTHR19854:SF1">
    <property type="entry name" value="GUANINE NUCLEOTIDE-BINDING PROTEIN SUBUNIT BETA-LIKE PROTEIN 1"/>
    <property type="match status" value="1"/>
</dbReference>
<gene>
    <name evidence="3" type="ORF">MNOR_LOCUS39421</name>
</gene>
<accession>A0AAV2SR04</accession>
<dbReference type="InterPro" id="IPR001680">
    <property type="entry name" value="WD40_rpt"/>
</dbReference>
<proteinExistence type="predicted"/>
<dbReference type="InterPro" id="IPR036322">
    <property type="entry name" value="WD40_repeat_dom_sf"/>
</dbReference>
<protein>
    <submittedName>
        <fullName evidence="3">Uncharacterized protein</fullName>
    </submittedName>
</protein>
<name>A0AAV2SR04_MEGNR</name>
<feature type="non-terminal residue" evidence="3">
    <location>
        <position position="1"/>
    </location>
</feature>
<dbReference type="SUPFAM" id="SSF50978">
    <property type="entry name" value="WD40 repeat-like"/>
    <property type="match status" value="1"/>
</dbReference>
<evidence type="ECO:0000313" key="4">
    <source>
        <dbReference type="Proteomes" id="UP001497623"/>
    </source>
</evidence>
<comment type="caution">
    <text evidence="3">The sequence shown here is derived from an EMBL/GenBank/DDBJ whole genome shotgun (WGS) entry which is preliminary data.</text>
</comment>
<keyword evidence="1" id="KW-0853">WD repeat</keyword>
<keyword evidence="4" id="KW-1185">Reference proteome</keyword>
<dbReference type="InterPro" id="IPR015943">
    <property type="entry name" value="WD40/YVTN_repeat-like_dom_sf"/>
</dbReference>
<sequence>KMEITKKFEPMYAVQGENSVMSFTFFPSQNSNSKIRYAASGQIDGWVYIWDLKRLESKKFYAGDYSIMWLHSISESQLLVLCRTEALCLYNLHGYSPHISRQNITDSEQPSLIATHSLNGYLGYSAGDTQETDSSEFYIAVPGPDSSGCTVIQLLDNQFKKVSTLIPNEAKSRGILSRLKFIRKENMYLIITVYESGHLILWEWQEVKILSEIKLPEPSPFGLAYSSKCHLGVTGSAGNRLRMFSLGERLTLEFIKELKWKAKGISACVSHPEESVYAAGTWNHRIGIFRWSDDKPIQENSEFHSGTIEDIFFSSGPVEGLQGSYILVVISADKKISFWNVLTN</sequence>
<reference evidence="3 4" key="1">
    <citation type="submission" date="2024-05" db="EMBL/GenBank/DDBJ databases">
        <authorList>
            <person name="Wallberg A."/>
        </authorList>
    </citation>
    <scope>NUCLEOTIDE SEQUENCE [LARGE SCALE GENOMIC DNA]</scope>
</reference>
<evidence type="ECO:0000256" key="2">
    <source>
        <dbReference type="ARBA" id="ARBA00022737"/>
    </source>
</evidence>
<evidence type="ECO:0000256" key="1">
    <source>
        <dbReference type="ARBA" id="ARBA00022574"/>
    </source>
</evidence>
<dbReference type="Proteomes" id="UP001497623">
    <property type="component" value="Unassembled WGS sequence"/>
</dbReference>
<dbReference type="PANTHER" id="PTHR19854">
    <property type="entry name" value="TRANSDUCIN BETA-LIKE 3"/>
    <property type="match status" value="1"/>
</dbReference>
<dbReference type="AlphaFoldDB" id="A0AAV2SR04"/>
<dbReference type="Gene3D" id="2.130.10.10">
    <property type="entry name" value="YVTN repeat-like/Quinoprotein amine dehydrogenase"/>
    <property type="match status" value="2"/>
</dbReference>
<keyword evidence="2" id="KW-0677">Repeat</keyword>
<dbReference type="EMBL" id="CAXKWB010102272">
    <property type="protein sequence ID" value="CAL4225919.1"/>
    <property type="molecule type" value="Genomic_DNA"/>
</dbReference>
<evidence type="ECO:0000313" key="3">
    <source>
        <dbReference type="EMBL" id="CAL4225919.1"/>
    </source>
</evidence>
<organism evidence="3 4">
    <name type="scientific">Meganyctiphanes norvegica</name>
    <name type="common">Northern krill</name>
    <name type="synonym">Thysanopoda norvegica</name>
    <dbReference type="NCBI Taxonomy" id="48144"/>
    <lineage>
        <taxon>Eukaryota</taxon>
        <taxon>Metazoa</taxon>
        <taxon>Ecdysozoa</taxon>
        <taxon>Arthropoda</taxon>
        <taxon>Crustacea</taxon>
        <taxon>Multicrustacea</taxon>
        <taxon>Malacostraca</taxon>
        <taxon>Eumalacostraca</taxon>
        <taxon>Eucarida</taxon>
        <taxon>Euphausiacea</taxon>
        <taxon>Euphausiidae</taxon>
        <taxon>Meganyctiphanes</taxon>
    </lineage>
</organism>